<gene>
    <name evidence="1" type="ORF">RZN69_18940</name>
</gene>
<proteinExistence type="predicted"/>
<name>A0AAQ3QQX3_9BACT</name>
<dbReference type="EMBL" id="CP136920">
    <property type="protein sequence ID" value="WOO40703.1"/>
    <property type="molecule type" value="Genomic_DNA"/>
</dbReference>
<dbReference type="AlphaFoldDB" id="A0AAQ3QQX3"/>
<organism evidence="1 2">
    <name type="scientific">Rubellicoccus peritrichatus</name>
    <dbReference type="NCBI Taxonomy" id="3080537"/>
    <lineage>
        <taxon>Bacteria</taxon>
        <taxon>Pseudomonadati</taxon>
        <taxon>Verrucomicrobiota</taxon>
        <taxon>Opitutia</taxon>
        <taxon>Puniceicoccales</taxon>
        <taxon>Cerasicoccaceae</taxon>
        <taxon>Rubellicoccus</taxon>
    </lineage>
</organism>
<sequence>MKTYLNLIVLSFAGLFVFEVNAQYDLNETLASAGSFVPDEAKKKANKILWREVLFPLNYNAVRPFSRVAPAPIKERQFSHQLTSYEPENVTFKLLCKYQNSDEKILFATGFVDLKKEQVFFRDEKKDVYVLAENYRKFVDVLPGSSIPSIKIEPAKTTKTTRKSG</sequence>
<dbReference type="Proteomes" id="UP001304300">
    <property type="component" value="Chromosome"/>
</dbReference>
<keyword evidence="2" id="KW-1185">Reference proteome</keyword>
<dbReference type="RefSeq" id="WP_317832857.1">
    <property type="nucleotide sequence ID" value="NZ_CP136920.1"/>
</dbReference>
<evidence type="ECO:0000313" key="2">
    <source>
        <dbReference type="Proteomes" id="UP001304300"/>
    </source>
</evidence>
<dbReference type="KEGG" id="puo:RZN69_18940"/>
<accession>A0AAQ3QQX3</accession>
<protein>
    <submittedName>
        <fullName evidence="1">Uncharacterized protein</fullName>
    </submittedName>
</protein>
<reference evidence="1 2" key="1">
    <citation type="submission" date="2023-10" db="EMBL/GenBank/DDBJ databases">
        <title>Rubellicoccus peritrichatus gen. nov., sp. nov., isolated from an algae of coral reef tank.</title>
        <authorList>
            <person name="Luo J."/>
        </authorList>
    </citation>
    <scope>NUCLEOTIDE SEQUENCE [LARGE SCALE GENOMIC DNA]</scope>
    <source>
        <strain evidence="1 2">CR14</strain>
    </source>
</reference>
<evidence type="ECO:0000313" key="1">
    <source>
        <dbReference type="EMBL" id="WOO40703.1"/>
    </source>
</evidence>